<evidence type="ECO:0000313" key="2">
    <source>
        <dbReference type="Proteomes" id="UP000216797"/>
    </source>
</evidence>
<dbReference type="EMBL" id="LHUG01000003">
    <property type="protein sequence ID" value="PAB01495.1"/>
    <property type="molecule type" value="Genomic_DNA"/>
</dbReference>
<keyword evidence="2" id="KW-1185">Reference proteome</keyword>
<name>A0A267HV26_9ENTE</name>
<dbReference type="Proteomes" id="UP000216797">
    <property type="component" value="Unassembled WGS sequence"/>
</dbReference>
<accession>A0A267HV26</accession>
<gene>
    <name evidence="1" type="ORF">AKL21_03300</name>
</gene>
<sequence>MKLDEIFRTILTNSVLILKIKGIFAAFPQWITFLREFPLRKFLWKMGKRVKALKSYFGQNLKFFF</sequence>
<organism evidence="1 2">
    <name type="scientific">Enterococcus canintestini</name>
    <dbReference type="NCBI Taxonomy" id="317010"/>
    <lineage>
        <taxon>Bacteria</taxon>
        <taxon>Bacillati</taxon>
        <taxon>Bacillota</taxon>
        <taxon>Bacilli</taxon>
        <taxon>Lactobacillales</taxon>
        <taxon>Enterococcaceae</taxon>
        <taxon>Enterococcus</taxon>
    </lineage>
</organism>
<comment type="caution">
    <text evidence="1">The sequence shown here is derived from an EMBL/GenBank/DDBJ whole genome shotgun (WGS) entry which is preliminary data.</text>
</comment>
<reference evidence="1 2" key="1">
    <citation type="submission" date="2015-08" db="EMBL/GenBank/DDBJ databases">
        <title>Enterococcus genome sequence.</title>
        <authorList>
            <person name="Acedo J.Z."/>
            <person name="Vederas J.C."/>
        </authorList>
    </citation>
    <scope>NUCLEOTIDE SEQUENCE [LARGE SCALE GENOMIC DNA]</scope>
    <source>
        <strain evidence="1 2">49</strain>
    </source>
</reference>
<proteinExistence type="predicted"/>
<protein>
    <submittedName>
        <fullName evidence="1">Uncharacterized protein</fullName>
    </submittedName>
</protein>
<evidence type="ECO:0000313" key="1">
    <source>
        <dbReference type="EMBL" id="PAB01495.1"/>
    </source>
</evidence>
<dbReference type="AlphaFoldDB" id="A0A267HV26"/>